<keyword evidence="3" id="KW-1185">Reference proteome</keyword>
<sequence>VWLESARTGALGRKEGRLPGCQPCSHSGHAGRVGAGHGRMAFLETIEQRDATARQLQERHGQAKQGVKAEAATAAAL</sequence>
<evidence type="ECO:0000256" key="1">
    <source>
        <dbReference type="SAM" id="MobiDB-lite"/>
    </source>
</evidence>
<dbReference type="Proteomes" id="UP000485058">
    <property type="component" value="Unassembled WGS sequence"/>
</dbReference>
<evidence type="ECO:0000313" key="3">
    <source>
        <dbReference type="Proteomes" id="UP000485058"/>
    </source>
</evidence>
<evidence type="ECO:0000313" key="2">
    <source>
        <dbReference type="EMBL" id="GFH13492.1"/>
    </source>
</evidence>
<proteinExistence type="predicted"/>
<reference evidence="2 3" key="1">
    <citation type="submission" date="2020-02" db="EMBL/GenBank/DDBJ databases">
        <title>Draft genome sequence of Haematococcus lacustris strain NIES-144.</title>
        <authorList>
            <person name="Morimoto D."/>
            <person name="Nakagawa S."/>
            <person name="Yoshida T."/>
            <person name="Sawayama S."/>
        </authorList>
    </citation>
    <scope>NUCLEOTIDE SEQUENCE [LARGE SCALE GENOMIC DNA]</scope>
    <source>
        <strain evidence="2 3">NIES-144</strain>
    </source>
</reference>
<name>A0A699ZDB7_HAELA</name>
<feature type="region of interest" description="Disordered" evidence="1">
    <location>
        <begin position="55"/>
        <end position="77"/>
    </location>
</feature>
<gene>
    <name evidence="2" type="ORF">HaLaN_09386</name>
</gene>
<dbReference type="EMBL" id="BLLF01000618">
    <property type="protein sequence ID" value="GFH13492.1"/>
    <property type="molecule type" value="Genomic_DNA"/>
</dbReference>
<feature type="non-terminal residue" evidence="2">
    <location>
        <position position="1"/>
    </location>
</feature>
<organism evidence="2 3">
    <name type="scientific">Haematococcus lacustris</name>
    <name type="common">Green alga</name>
    <name type="synonym">Haematococcus pluvialis</name>
    <dbReference type="NCBI Taxonomy" id="44745"/>
    <lineage>
        <taxon>Eukaryota</taxon>
        <taxon>Viridiplantae</taxon>
        <taxon>Chlorophyta</taxon>
        <taxon>core chlorophytes</taxon>
        <taxon>Chlorophyceae</taxon>
        <taxon>CS clade</taxon>
        <taxon>Chlamydomonadales</taxon>
        <taxon>Haematococcaceae</taxon>
        <taxon>Haematococcus</taxon>
    </lineage>
</organism>
<dbReference type="AlphaFoldDB" id="A0A699ZDB7"/>
<accession>A0A699ZDB7</accession>
<protein>
    <submittedName>
        <fullName evidence="2">Uncharacterized protein</fullName>
    </submittedName>
</protein>
<comment type="caution">
    <text evidence="2">The sequence shown here is derived from an EMBL/GenBank/DDBJ whole genome shotgun (WGS) entry which is preliminary data.</text>
</comment>